<dbReference type="InterPro" id="IPR029491">
    <property type="entry name" value="Helicase_HTH"/>
</dbReference>
<evidence type="ECO:0000259" key="20">
    <source>
        <dbReference type="PROSITE" id="PS51194"/>
    </source>
</evidence>
<comment type="similarity">
    <text evidence="3">Belongs to the helicase family. RecQ subfamily.</text>
</comment>
<evidence type="ECO:0000256" key="9">
    <source>
        <dbReference type="ARBA" id="ARBA00022833"/>
    </source>
</evidence>
<accession>A0AA96JX60</accession>
<evidence type="ECO:0000256" key="16">
    <source>
        <dbReference type="NCBIfam" id="TIGR01389"/>
    </source>
</evidence>
<evidence type="ECO:0000259" key="18">
    <source>
        <dbReference type="PROSITE" id="PS50967"/>
    </source>
</evidence>
<dbReference type="InterPro" id="IPR002121">
    <property type="entry name" value="HRDC_dom"/>
</dbReference>
<evidence type="ECO:0000256" key="13">
    <source>
        <dbReference type="ARBA" id="ARBA00023204"/>
    </source>
</evidence>
<dbReference type="SUPFAM" id="SSF52540">
    <property type="entry name" value="P-loop containing nucleoside triphosphate hydrolases"/>
    <property type="match status" value="1"/>
</dbReference>
<evidence type="ECO:0000256" key="3">
    <source>
        <dbReference type="ARBA" id="ARBA00005446"/>
    </source>
</evidence>
<dbReference type="InterPro" id="IPR044876">
    <property type="entry name" value="HRDC_dom_sf"/>
</dbReference>
<dbReference type="InterPro" id="IPR036388">
    <property type="entry name" value="WH-like_DNA-bd_sf"/>
</dbReference>
<keyword evidence="11" id="KW-0238">DNA-binding</keyword>
<dbReference type="InterPro" id="IPR004589">
    <property type="entry name" value="DNA_helicase_ATP-dep_RecQ"/>
</dbReference>
<dbReference type="SUPFAM" id="SSF47819">
    <property type="entry name" value="HRDC-like"/>
    <property type="match status" value="1"/>
</dbReference>
<evidence type="ECO:0000256" key="14">
    <source>
        <dbReference type="ARBA" id="ARBA00023235"/>
    </source>
</evidence>
<sequence length="811" mass="91491">MKNNLPPQHINSRHLHPSTQPHLLSLLKEHFGFTAFRPLQEEIIRDVLAERDVVALLPTGGGKSLCFQLPALARSGLTIVVSPLIALMKDQVDGLRANGIAATYLNSSLTAQESQIRLRGLHQGDYRLLYMAPERLMVPGYLSLVRNFQVNLLAIDEAHCISEWGHDFRPEYRRLVELRDQVPSLPIIALTATATERVQKDIVTLLRLRDPACYVASFNRPNLTYQVQPKDNPFGQVLAFLRKRPKDSGILYCQSRKTTESVADRLQQYGLKALPYHAGLSAEERTRNQELFLRDEIQVICATIAFGMGINKPNVRFVIHYDLPKNLESYYQETGRAGRDGLPSECVLLFSAGDTVKQQRFINEKTNFQEQQIADRQLQEMVHYAECSTCRRRTLLQYFGEQVESENCEACDNCLTPRDIFDGTDAAQTVLSCVEEIRGTSGFSVGLNHVIAVLTGANTEKIRRWRHDLLTSYGKGEAHRRPEWAAISRELIRLGYLRQSADPFTVVEVTDQGQVFLQDPKTLMLTKPMSTPERKALSGEDPGHDEMLFTRLRQLRKTLADEADVPAYVIFSDVALRQMARDYPANEQEFLQISGVGNRKLQEFGPKFLAVIARHLENYAPLTIPKEPNPASALSLRNQNPANNKKNIECRQDLETYEEPDSSKNSTISPALSHGQGRRGMGTRSAKELREDDRAPKTPAANFFNRPARRRPLGDTVHDTLRYFRSGHSIEQIASERGLVVSTIYGHMEQAIQAGEPVDLTRLWTSEQELEMAEAFGKTGFGNLTGAKELLGNLYDYGQLRLFRAVYGKNG</sequence>
<evidence type="ECO:0000256" key="5">
    <source>
        <dbReference type="ARBA" id="ARBA00022741"/>
    </source>
</evidence>
<dbReference type="SMART" id="SM00487">
    <property type="entry name" value="DEXDc"/>
    <property type="match status" value="1"/>
</dbReference>
<dbReference type="GO" id="GO:0030894">
    <property type="term" value="C:replisome"/>
    <property type="evidence" value="ECO:0007669"/>
    <property type="project" value="TreeGrafter"/>
</dbReference>
<feature type="region of interest" description="Disordered" evidence="17">
    <location>
        <begin position="656"/>
        <end position="711"/>
    </location>
</feature>
<dbReference type="InterPro" id="IPR011545">
    <property type="entry name" value="DEAD/DEAH_box_helicase_dom"/>
</dbReference>
<keyword evidence="8 21" id="KW-0347">Helicase</keyword>
<dbReference type="InterPro" id="IPR032284">
    <property type="entry name" value="RecQ_Zn-bd"/>
</dbReference>
<dbReference type="SMART" id="SM00341">
    <property type="entry name" value="HRDC"/>
    <property type="match status" value="1"/>
</dbReference>
<evidence type="ECO:0000256" key="1">
    <source>
        <dbReference type="ARBA" id="ARBA00001946"/>
    </source>
</evidence>
<dbReference type="GO" id="GO:0006310">
    <property type="term" value="P:DNA recombination"/>
    <property type="evidence" value="ECO:0007669"/>
    <property type="project" value="UniProtKB-UniRule"/>
</dbReference>
<keyword evidence="6" id="KW-0227">DNA damage</keyword>
<gene>
    <name evidence="21" type="primary">recQ</name>
    <name evidence="21" type="ORF">PP769_02465</name>
</gene>
<dbReference type="Gene3D" id="1.10.150.80">
    <property type="entry name" value="HRDC domain"/>
    <property type="match status" value="1"/>
</dbReference>
<dbReference type="NCBIfam" id="TIGR00614">
    <property type="entry name" value="recQ_fam"/>
    <property type="match status" value="1"/>
</dbReference>
<evidence type="ECO:0000256" key="6">
    <source>
        <dbReference type="ARBA" id="ARBA00022763"/>
    </source>
</evidence>
<organism evidence="21 22">
    <name type="scientific">Candidatus Nitrospira allomarina</name>
    <dbReference type="NCBI Taxonomy" id="3020900"/>
    <lineage>
        <taxon>Bacteria</taxon>
        <taxon>Pseudomonadati</taxon>
        <taxon>Nitrospirota</taxon>
        <taxon>Nitrospiria</taxon>
        <taxon>Nitrospirales</taxon>
        <taxon>Nitrospiraceae</taxon>
        <taxon>Nitrospira</taxon>
    </lineage>
</organism>
<dbReference type="Proteomes" id="UP001302719">
    <property type="component" value="Chromosome"/>
</dbReference>
<dbReference type="PANTHER" id="PTHR13710">
    <property type="entry name" value="DNA HELICASE RECQ FAMILY MEMBER"/>
    <property type="match status" value="1"/>
</dbReference>
<keyword evidence="22" id="KW-1185">Reference proteome</keyword>
<dbReference type="GO" id="GO:0043138">
    <property type="term" value="F:3'-5' DNA helicase activity"/>
    <property type="evidence" value="ECO:0007669"/>
    <property type="project" value="UniProtKB-EC"/>
</dbReference>
<dbReference type="InterPro" id="IPR036390">
    <property type="entry name" value="WH_DNA-bd_sf"/>
</dbReference>
<keyword evidence="12" id="KW-0233">DNA recombination</keyword>
<keyword evidence="9" id="KW-0862">Zinc</keyword>
<dbReference type="Pfam" id="PF00270">
    <property type="entry name" value="DEAD"/>
    <property type="match status" value="1"/>
</dbReference>
<dbReference type="GO" id="GO:0009378">
    <property type="term" value="F:four-way junction helicase activity"/>
    <property type="evidence" value="ECO:0007669"/>
    <property type="project" value="TreeGrafter"/>
</dbReference>
<evidence type="ECO:0000256" key="4">
    <source>
        <dbReference type="ARBA" id="ARBA00022723"/>
    </source>
</evidence>
<dbReference type="SUPFAM" id="SSF46785">
    <property type="entry name" value="Winged helix' DNA-binding domain"/>
    <property type="match status" value="1"/>
</dbReference>
<dbReference type="Gene3D" id="3.40.50.300">
    <property type="entry name" value="P-loop containing nucleotide triphosphate hydrolases"/>
    <property type="match status" value="2"/>
</dbReference>
<keyword evidence="10" id="KW-0067">ATP-binding</keyword>
<dbReference type="Pfam" id="PF14493">
    <property type="entry name" value="HTH_40"/>
    <property type="match status" value="1"/>
</dbReference>
<dbReference type="KEGG" id="nall:PP769_02465"/>
<dbReference type="GO" id="GO:0005737">
    <property type="term" value="C:cytoplasm"/>
    <property type="evidence" value="ECO:0007669"/>
    <property type="project" value="TreeGrafter"/>
</dbReference>
<dbReference type="AlphaFoldDB" id="A0AA96JX60"/>
<dbReference type="InterPro" id="IPR027417">
    <property type="entry name" value="P-loop_NTPase"/>
</dbReference>
<evidence type="ECO:0000256" key="15">
    <source>
        <dbReference type="ARBA" id="ARBA00034617"/>
    </source>
</evidence>
<dbReference type="SMART" id="SM00956">
    <property type="entry name" value="RQC"/>
    <property type="match status" value="1"/>
</dbReference>
<keyword evidence="4" id="KW-0479">Metal-binding</keyword>
<evidence type="ECO:0000313" key="21">
    <source>
        <dbReference type="EMBL" id="WNM58651.1"/>
    </source>
</evidence>
<keyword evidence="14" id="KW-0413">Isomerase</keyword>
<dbReference type="GO" id="GO:0006281">
    <property type="term" value="P:DNA repair"/>
    <property type="evidence" value="ECO:0007669"/>
    <property type="project" value="UniProtKB-KW"/>
</dbReference>
<dbReference type="GO" id="GO:0005524">
    <property type="term" value="F:ATP binding"/>
    <property type="evidence" value="ECO:0007669"/>
    <property type="project" value="UniProtKB-KW"/>
</dbReference>
<dbReference type="CDD" id="cd17920">
    <property type="entry name" value="DEXHc_RecQ"/>
    <property type="match status" value="1"/>
</dbReference>
<dbReference type="InterPro" id="IPR010997">
    <property type="entry name" value="HRDC-like_sf"/>
</dbReference>
<dbReference type="CDD" id="cd18794">
    <property type="entry name" value="SF2_C_RecQ"/>
    <property type="match status" value="1"/>
</dbReference>
<dbReference type="GO" id="GO:0046872">
    <property type="term" value="F:metal ion binding"/>
    <property type="evidence" value="ECO:0007669"/>
    <property type="project" value="UniProtKB-KW"/>
</dbReference>
<dbReference type="Pfam" id="PF09382">
    <property type="entry name" value="RQC"/>
    <property type="match status" value="1"/>
</dbReference>
<feature type="compositionally biased region" description="Basic and acidic residues" evidence="17">
    <location>
        <begin position="685"/>
        <end position="696"/>
    </location>
</feature>
<feature type="domain" description="Helicase ATP-binding" evidence="19">
    <location>
        <begin position="44"/>
        <end position="212"/>
    </location>
</feature>
<evidence type="ECO:0000256" key="8">
    <source>
        <dbReference type="ARBA" id="ARBA00022806"/>
    </source>
</evidence>
<feature type="domain" description="Helicase C-terminal" evidence="20">
    <location>
        <begin position="233"/>
        <end position="382"/>
    </location>
</feature>
<dbReference type="EMBL" id="CP116967">
    <property type="protein sequence ID" value="WNM58651.1"/>
    <property type="molecule type" value="Genomic_DNA"/>
</dbReference>
<dbReference type="PANTHER" id="PTHR13710:SF105">
    <property type="entry name" value="ATP-DEPENDENT DNA HELICASE Q1"/>
    <property type="match status" value="1"/>
</dbReference>
<name>A0AA96JX60_9BACT</name>
<dbReference type="FunFam" id="3.40.50.300:FF:000156">
    <property type="entry name" value="ATP-dependent DNA helicase recQ"/>
    <property type="match status" value="1"/>
</dbReference>
<dbReference type="Pfam" id="PF16124">
    <property type="entry name" value="RecQ_Zn_bind"/>
    <property type="match status" value="1"/>
</dbReference>
<evidence type="ECO:0000256" key="17">
    <source>
        <dbReference type="SAM" id="MobiDB-lite"/>
    </source>
</evidence>
<dbReference type="RefSeq" id="WP_312644761.1">
    <property type="nucleotide sequence ID" value="NZ_CP116967.1"/>
</dbReference>
<dbReference type="InterPro" id="IPR001650">
    <property type="entry name" value="Helicase_C-like"/>
</dbReference>
<evidence type="ECO:0000256" key="10">
    <source>
        <dbReference type="ARBA" id="ARBA00022840"/>
    </source>
</evidence>
<dbReference type="GO" id="GO:0009432">
    <property type="term" value="P:SOS response"/>
    <property type="evidence" value="ECO:0007669"/>
    <property type="project" value="UniProtKB-UniRule"/>
</dbReference>
<dbReference type="InterPro" id="IPR018982">
    <property type="entry name" value="RQC_domain"/>
</dbReference>
<comment type="cofactor">
    <cofactor evidence="2">
        <name>Zn(2+)</name>
        <dbReference type="ChEBI" id="CHEBI:29105"/>
    </cofactor>
</comment>
<dbReference type="PROSITE" id="PS51194">
    <property type="entry name" value="HELICASE_CTER"/>
    <property type="match status" value="1"/>
</dbReference>
<protein>
    <recommendedName>
        <fullName evidence="16">DNA helicase RecQ</fullName>
        <ecNumber evidence="16">5.6.2.4</ecNumber>
    </recommendedName>
</protein>
<evidence type="ECO:0000256" key="12">
    <source>
        <dbReference type="ARBA" id="ARBA00023172"/>
    </source>
</evidence>
<evidence type="ECO:0000256" key="11">
    <source>
        <dbReference type="ARBA" id="ARBA00023125"/>
    </source>
</evidence>
<dbReference type="GO" id="GO:0006260">
    <property type="term" value="P:DNA replication"/>
    <property type="evidence" value="ECO:0007669"/>
    <property type="project" value="InterPro"/>
</dbReference>
<evidence type="ECO:0000313" key="22">
    <source>
        <dbReference type="Proteomes" id="UP001302719"/>
    </source>
</evidence>
<dbReference type="GO" id="GO:0016787">
    <property type="term" value="F:hydrolase activity"/>
    <property type="evidence" value="ECO:0007669"/>
    <property type="project" value="UniProtKB-KW"/>
</dbReference>
<keyword evidence="13" id="KW-0234">DNA repair</keyword>
<dbReference type="PROSITE" id="PS51192">
    <property type="entry name" value="HELICASE_ATP_BIND_1"/>
    <property type="match status" value="1"/>
</dbReference>
<keyword evidence="7 21" id="KW-0378">Hydrolase</keyword>
<feature type="domain" description="HRDC" evidence="18">
    <location>
        <begin position="542"/>
        <end position="622"/>
    </location>
</feature>
<evidence type="ECO:0000256" key="7">
    <source>
        <dbReference type="ARBA" id="ARBA00022801"/>
    </source>
</evidence>
<comment type="catalytic activity">
    <reaction evidence="15">
        <text>Couples ATP hydrolysis with the unwinding of duplex DNA by translocating in the 3'-5' direction.</text>
        <dbReference type="EC" id="5.6.2.4"/>
    </reaction>
</comment>
<dbReference type="SMART" id="SM00490">
    <property type="entry name" value="HELICc"/>
    <property type="match status" value="1"/>
</dbReference>
<evidence type="ECO:0000259" key="19">
    <source>
        <dbReference type="PROSITE" id="PS51192"/>
    </source>
</evidence>
<dbReference type="NCBIfam" id="TIGR01389">
    <property type="entry name" value="recQ"/>
    <property type="match status" value="1"/>
</dbReference>
<dbReference type="InterPro" id="IPR006293">
    <property type="entry name" value="DNA_helicase_ATP-dep_RecQ_bac"/>
</dbReference>
<reference evidence="21 22" key="1">
    <citation type="submission" date="2023-01" db="EMBL/GenBank/DDBJ databases">
        <title>Cultivation and genomic characterization of new, ubiquitous marine nitrite-oxidizing bacteria from the Nitrospirales.</title>
        <authorList>
            <person name="Mueller A.J."/>
            <person name="Daebeler A."/>
            <person name="Herbold C.W."/>
            <person name="Kirkegaard R.H."/>
            <person name="Daims H."/>
        </authorList>
    </citation>
    <scope>NUCLEOTIDE SEQUENCE [LARGE SCALE GENOMIC DNA]</scope>
    <source>
        <strain evidence="21 22">VA</strain>
    </source>
</reference>
<dbReference type="Pfam" id="PF00570">
    <property type="entry name" value="HRDC"/>
    <property type="match status" value="1"/>
</dbReference>
<dbReference type="EC" id="5.6.2.4" evidence="16"/>
<dbReference type="FunFam" id="3.40.50.300:FF:000296">
    <property type="entry name" value="ATP-dependent DNA helicase RecQ"/>
    <property type="match status" value="1"/>
</dbReference>
<dbReference type="GO" id="GO:0043590">
    <property type="term" value="C:bacterial nucleoid"/>
    <property type="evidence" value="ECO:0007669"/>
    <property type="project" value="TreeGrafter"/>
</dbReference>
<keyword evidence="5" id="KW-0547">Nucleotide-binding</keyword>
<dbReference type="GO" id="GO:0003677">
    <property type="term" value="F:DNA binding"/>
    <property type="evidence" value="ECO:0007669"/>
    <property type="project" value="UniProtKB-KW"/>
</dbReference>
<dbReference type="Gene3D" id="1.10.10.10">
    <property type="entry name" value="Winged helix-like DNA-binding domain superfamily/Winged helix DNA-binding domain"/>
    <property type="match status" value="1"/>
</dbReference>
<comment type="cofactor">
    <cofactor evidence="1">
        <name>Mg(2+)</name>
        <dbReference type="ChEBI" id="CHEBI:18420"/>
    </cofactor>
</comment>
<dbReference type="InterPro" id="IPR014001">
    <property type="entry name" value="Helicase_ATP-bd"/>
</dbReference>
<dbReference type="Pfam" id="PF00271">
    <property type="entry name" value="Helicase_C"/>
    <property type="match status" value="1"/>
</dbReference>
<proteinExistence type="inferred from homology"/>
<dbReference type="Gene3D" id="1.10.10.1390">
    <property type="entry name" value="ATP-dependent DNA helicase RecQ"/>
    <property type="match status" value="1"/>
</dbReference>
<evidence type="ECO:0000256" key="2">
    <source>
        <dbReference type="ARBA" id="ARBA00001947"/>
    </source>
</evidence>
<dbReference type="PROSITE" id="PS50967">
    <property type="entry name" value="HRDC"/>
    <property type="match status" value="1"/>
</dbReference>